<evidence type="ECO:0000259" key="2">
    <source>
        <dbReference type="PROSITE" id="PS50830"/>
    </source>
</evidence>
<evidence type="ECO:0000256" key="1">
    <source>
        <dbReference type="SAM" id="Phobius"/>
    </source>
</evidence>
<dbReference type="InterPro" id="IPR016071">
    <property type="entry name" value="Staphylococal_nuclease_OB-fold"/>
</dbReference>
<dbReference type="Pfam" id="PF05901">
    <property type="entry name" value="Excalibur"/>
    <property type="match status" value="1"/>
</dbReference>
<dbReference type="Gene3D" id="2.40.50.90">
    <property type="match status" value="1"/>
</dbReference>
<dbReference type="AlphaFoldDB" id="A0A0K2VYT1"/>
<dbReference type="SMART" id="SM00318">
    <property type="entry name" value="SNc"/>
    <property type="match status" value="1"/>
</dbReference>
<keyword evidence="1" id="KW-0812">Transmembrane</keyword>
<dbReference type="PANTHER" id="PTHR12302">
    <property type="entry name" value="EBNA2 BINDING PROTEIN P100"/>
    <property type="match status" value="1"/>
</dbReference>
<dbReference type="InterPro" id="IPR008613">
    <property type="entry name" value="Excalibur_Ca-bd_domain"/>
</dbReference>
<dbReference type="SUPFAM" id="SSF50199">
    <property type="entry name" value="Staphylococcal nuclease"/>
    <property type="match status" value="1"/>
</dbReference>
<feature type="transmembrane region" description="Helical" evidence="1">
    <location>
        <begin position="30"/>
        <end position="51"/>
    </location>
</feature>
<name>A0A0K2VYT1_MESPL</name>
<dbReference type="PANTHER" id="PTHR12302:SF26">
    <property type="entry name" value="BLR1266 PROTEIN"/>
    <property type="match status" value="1"/>
</dbReference>
<dbReference type="SMART" id="SM00894">
    <property type="entry name" value="Excalibur"/>
    <property type="match status" value="1"/>
</dbReference>
<evidence type="ECO:0000313" key="3">
    <source>
        <dbReference type="EMBL" id="CDX57454.1"/>
    </source>
</evidence>
<dbReference type="PROSITE" id="PS50830">
    <property type="entry name" value="TNASE_3"/>
    <property type="match status" value="1"/>
</dbReference>
<dbReference type="Proteomes" id="UP000182888">
    <property type="component" value="Unassembled WGS sequence"/>
</dbReference>
<feature type="domain" description="TNase-like" evidence="2">
    <location>
        <begin position="76"/>
        <end position="197"/>
    </location>
</feature>
<sequence length="276" mass="30706">MDRARHDNGSDQWRKRAGARRSRAHRWVSVPRRLIFVTVGAAAALVMQFVVQHNDSLPEISLPKLIGPEPQPITGVASVIDGDTIEIHGQRIRFNGIDAPESRQYCDDAKGFEYPCGRRSAKALDSFLAASMPVQCTFVTWDRYHRFVGDCRRADGASVAAWMVEHGQALDWPRYSQGAYSSQQAKAEAAKVGLWVGNFQAPWDWRASHADDAAPSSQPVGILSRKLVAQSGLSCEPRRYCKQISSCKDAQWYLHNCSWGQKLDRDGDGVACETLC</sequence>
<protein>
    <recommendedName>
        <fullName evidence="2">TNase-like domain-containing protein</fullName>
    </recommendedName>
</protein>
<dbReference type="Pfam" id="PF00565">
    <property type="entry name" value="SNase"/>
    <property type="match status" value="1"/>
</dbReference>
<gene>
    <name evidence="3" type="ORF">MPL1032_220009</name>
</gene>
<evidence type="ECO:0000313" key="4">
    <source>
        <dbReference type="Proteomes" id="UP000182888"/>
    </source>
</evidence>
<keyword evidence="1" id="KW-0472">Membrane</keyword>
<keyword evidence="1" id="KW-1133">Transmembrane helix</keyword>
<dbReference type="EMBL" id="CCND01000015">
    <property type="protein sequence ID" value="CDX57454.1"/>
    <property type="molecule type" value="Genomic_DNA"/>
</dbReference>
<organism evidence="3 4">
    <name type="scientific">Mesorhizobium plurifarium</name>
    <dbReference type="NCBI Taxonomy" id="69974"/>
    <lineage>
        <taxon>Bacteria</taxon>
        <taxon>Pseudomonadati</taxon>
        <taxon>Pseudomonadota</taxon>
        <taxon>Alphaproteobacteria</taxon>
        <taxon>Hyphomicrobiales</taxon>
        <taxon>Phyllobacteriaceae</taxon>
        <taxon>Mesorhizobium</taxon>
    </lineage>
</organism>
<accession>A0A0K2VYT1</accession>
<reference evidence="4" key="1">
    <citation type="submission" date="2014-08" db="EMBL/GenBank/DDBJ databases">
        <authorList>
            <person name="Edwards T."/>
        </authorList>
    </citation>
    <scope>NUCLEOTIDE SEQUENCE [LARGE SCALE GENOMIC DNA]</scope>
</reference>
<proteinExistence type="predicted"/>
<dbReference type="InterPro" id="IPR035437">
    <property type="entry name" value="SNase_OB-fold_sf"/>
</dbReference>